<dbReference type="InterPro" id="IPR022793">
    <property type="entry name" value="Rrn10"/>
</dbReference>
<dbReference type="GeneID" id="13882823"/>
<dbReference type="AlphaFoldDB" id="H2AQ71"/>
<sequence length="203" mass="23117">MDRNVYEACNNLIKEFQTHKISADEILSQKVNHLVPIPFKSREDLDNAASQDRKEGLFKGDIIPRIDLKVLHYFVSQLCLLKYPQLVNSFDETSLITLGLLVEKFLEDFLISNKPSIRKRRRDEDSEDDSYSSSSESSDDSEEEGEEEEDIGHDEQAKENRIRTLELDAGSDEDNEDGSRSVSGGPSEMLSKLINYRDAPTDI</sequence>
<dbReference type="PANTHER" id="PTHR28054">
    <property type="entry name" value="RNA POLYMERASE I-SPECIFIC TRANSCRIPTION INITIATION FACTOR RRN10"/>
    <property type="match status" value="1"/>
</dbReference>
<dbReference type="KEGG" id="kaf:KAFR_0B02230"/>
<dbReference type="FunCoup" id="H2AQ71">
    <property type="interactions" value="57"/>
</dbReference>
<keyword evidence="3" id="KW-1185">Reference proteome</keyword>
<dbReference type="GO" id="GO:0000500">
    <property type="term" value="C:RNA polymerase I upstream activating factor complex"/>
    <property type="evidence" value="ECO:0007669"/>
    <property type="project" value="EnsemblFungi"/>
</dbReference>
<dbReference type="GO" id="GO:0001165">
    <property type="term" value="F:RNA polymerase I cis-regulatory region sequence-specific DNA binding"/>
    <property type="evidence" value="ECO:0007669"/>
    <property type="project" value="EnsemblFungi"/>
</dbReference>
<dbReference type="RefSeq" id="XP_003955656.1">
    <property type="nucleotide sequence ID" value="XM_003955607.1"/>
</dbReference>
<dbReference type="PANTHER" id="PTHR28054:SF1">
    <property type="entry name" value="RNA POLYMERASE I-SPECIFIC TRANSCRIPTION INITIATION FACTOR RRN10"/>
    <property type="match status" value="1"/>
</dbReference>
<feature type="compositionally biased region" description="Basic and acidic residues" evidence="1">
    <location>
        <begin position="153"/>
        <end position="166"/>
    </location>
</feature>
<accession>H2AQ71</accession>
<feature type="compositionally biased region" description="Acidic residues" evidence="1">
    <location>
        <begin position="137"/>
        <end position="152"/>
    </location>
</feature>
<dbReference type="eggNOG" id="ENOG502S1BQ">
    <property type="taxonomic scope" value="Eukaryota"/>
</dbReference>
<evidence type="ECO:0000313" key="3">
    <source>
        <dbReference type="Proteomes" id="UP000005220"/>
    </source>
</evidence>
<dbReference type="InParanoid" id="H2AQ71"/>
<gene>
    <name evidence="2" type="primary">KAFR0B02230</name>
    <name evidence="2" type="ORF">KAFR_0B02230</name>
</gene>
<evidence type="ECO:0000256" key="1">
    <source>
        <dbReference type="SAM" id="MobiDB-lite"/>
    </source>
</evidence>
<dbReference type="EMBL" id="HE650822">
    <property type="protein sequence ID" value="CCF56521.1"/>
    <property type="molecule type" value="Genomic_DNA"/>
</dbReference>
<organism evidence="2 3">
    <name type="scientific">Kazachstania africana (strain ATCC 22294 / BCRC 22015 / CBS 2517 / CECT 1963 / NBRC 1671 / NRRL Y-8276)</name>
    <name type="common">Yeast</name>
    <name type="synonym">Kluyveromyces africanus</name>
    <dbReference type="NCBI Taxonomy" id="1071382"/>
    <lineage>
        <taxon>Eukaryota</taxon>
        <taxon>Fungi</taxon>
        <taxon>Dikarya</taxon>
        <taxon>Ascomycota</taxon>
        <taxon>Saccharomycotina</taxon>
        <taxon>Saccharomycetes</taxon>
        <taxon>Saccharomycetales</taxon>
        <taxon>Saccharomycetaceae</taxon>
        <taxon>Kazachstania</taxon>
    </lineage>
</organism>
<protein>
    <submittedName>
        <fullName evidence="2">Uncharacterized protein</fullName>
    </submittedName>
</protein>
<dbReference type="Pfam" id="PF05234">
    <property type="entry name" value="UAF_Rrn10"/>
    <property type="match status" value="1"/>
</dbReference>
<dbReference type="HOGENOM" id="CLU_122953_0_0_1"/>
<proteinExistence type="predicted"/>
<name>H2AQ71_KAZAF</name>
<reference evidence="2 3" key="1">
    <citation type="journal article" date="2011" name="Proc. Natl. Acad. Sci. U.S.A.">
        <title>Evolutionary erosion of yeast sex chromosomes by mating-type switching accidents.</title>
        <authorList>
            <person name="Gordon J.L."/>
            <person name="Armisen D."/>
            <person name="Proux-Wera E."/>
            <person name="Oheigeartaigh S.S."/>
            <person name="Byrne K.P."/>
            <person name="Wolfe K.H."/>
        </authorList>
    </citation>
    <scope>NUCLEOTIDE SEQUENCE [LARGE SCALE GENOMIC DNA]</scope>
    <source>
        <strain evidence="3">ATCC 22294 / BCRC 22015 / CBS 2517 / CECT 1963 / NBRC 1671 / NRRL Y-8276</strain>
    </source>
</reference>
<feature type="region of interest" description="Disordered" evidence="1">
    <location>
        <begin position="118"/>
        <end position="203"/>
    </location>
</feature>
<dbReference type="GO" id="GO:0045943">
    <property type="term" value="P:positive regulation of transcription by RNA polymerase I"/>
    <property type="evidence" value="ECO:0007669"/>
    <property type="project" value="EnsemblFungi"/>
</dbReference>
<evidence type="ECO:0000313" key="2">
    <source>
        <dbReference type="EMBL" id="CCF56521.1"/>
    </source>
</evidence>
<dbReference type="GO" id="GO:0042790">
    <property type="term" value="P:nucleolar large rRNA transcription by RNA polymerase I"/>
    <property type="evidence" value="ECO:0007669"/>
    <property type="project" value="EnsemblFungi"/>
</dbReference>
<dbReference type="GO" id="GO:0001181">
    <property type="term" value="F:RNA polymerase I general transcription initiation factor activity"/>
    <property type="evidence" value="ECO:0007669"/>
    <property type="project" value="EnsemblFungi"/>
</dbReference>
<dbReference type="Proteomes" id="UP000005220">
    <property type="component" value="Chromosome 2"/>
</dbReference>
<dbReference type="STRING" id="1071382.H2AQ71"/>
<dbReference type="OrthoDB" id="2565191at2759"/>